<dbReference type="Proteomes" id="UP001283361">
    <property type="component" value="Unassembled WGS sequence"/>
</dbReference>
<reference evidence="2" key="1">
    <citation type="journal article" date="2023" name="G3 (Bethesda)">
        <title>A reference genome for the long-term kleptoplast-retaining sea slug Elysia crispata morphotype clarki.</title>
        <authorList>
            <person name="Eastman K.E."/>
            <person name="Pendleton A.L."/>
            <person name="Shaikh M.A."/>
            <person name="Suttiyut T."/>
            <person name="Ogas R."/>
            <person name="Tomko P."/>
            <person name="Gavelis G."/>
            <person name="Widhalm J.R."/>
            <person name="Wisecaver J.H."/>
        </authorList>
    </citation>
    <scope>NUCLEOTIDE SEQUENCE</scope>
    <source>
        <strain evidence="2">ECLA1</strain>
    </source>
</reference>
<evidence type="ECO:0000256" key="1">
    <source>
        <dbReference type="SAM" id="MobiDB-lite"/>
    </source>
</evidence>
<name>A0AAE1CX26_9GAST</name>
<sequence>MSTCSGVHYDQKTNNQSHRDKSCPSDPQAVQLEKLETRNRVSWNRCVLCSDYTVVSAVDTPALMFVTK</sequence>
<protein>
    <submittedName>
        <fullName evidence="2">Uncharacterized protein</fullName>
    </submittedName>
</protein>
<proteinExistence type="predicted"/>
<organism evidence="2 3">
    <name type="scientific">Elysia crispata</name>
    <name type="common">lettuce slug</name>
    <dbReference type="NCBI Taxonomy" id="231223"/>
    <lineage>
        <taxon>Eukaryota</taxon>
        <taxon>Metazoa</taxon>
        <taxon>Spiralia</taxon>
        <taxon>Lophotrochozoa</taxon>
        <taxon>Mollusca</taxon>
        <taxon>Gastropoda</taxon>
        <taxon>Heterobranchia</taxon>
        <taxon>Euthyneura</taxon>
        <taxon>Panpulmonata</taxon>
        <taxon>Sacoglossa</taxon>
        <taxon>Placobranchoidea</taxon>
        <taxon>Plakobranchidae</taxon>
        <taxon>Elysia</taxon>
    </lineage>
</organism>
<evidence type="ECO:0000313" key="2">
    <source>
        <dbReference type="EMBL" id="KAK3742705.1"/>
    </source>
</evidence>
<gene>
    <name evidence="2" type="ORF">RRG08_025648</name>
</gene>
<accession>A0AAE1CX26</accession>
<feature type="region of interest" description="Disordered" evidence="1">
    <location>
        <begin position="1"/>
        <end position="27"/>
    </location>
</feature>
<evidence type="ECO:0000313" key="3">
    <source>
        <dbReference type="Proteomes" id="UP001283361"/>
    </source>
</evidence>
<dbReference type="EMBL" id="JAWDGP010006345">
    <property type="protein sequence ID" value="KAK3742705.1"/>
    <property type="molecule type" value="Genomic_DNA"/>
</dbReference>
<dbReference type="AlphaFoldDB" id="A0AAE1CX26"/>
<keyword evidence="3" id="KW-1185">Reference proteome</keyword>
<comment type="caution">
    <text evidence="2">The sequence shown here is derived from an EMBL/GenBank/DDBJ whole genome shotgun (WGS) entry which is preliminary data.</text>
</comment>